<evidence type="ECO:0000313" key="4">
    <source>
        <dbReference type="Proteomes" id="UP000070501"/>
    </source>
</evidence>
<organism evidence="3 4">
    <name type="scientific">Microdochium bolleyi</name>
    <dbReference type="NCBI Taxonomy" id="196109"/>
    <lineage>
        <taxon>Eukaryota</taxon>
        <taxon>Fungi</taxon>
        <taxon>Dikarya</taxon>
        <taxon>Ascomycota</taxon>
        <taxon>Pezizomycotina</taxon>
        <taxon>Sordariomycetes</taxon>
        <taxon>Xylariomycetidae</taxon>
        <taxon>Xylariales</taxon>
        <taxon>Microdochiaceae</taxon>
        <taxon>Microdochium</taxon>
    </lineage>
</organism>
<keyword evidence="2" id="KW-0732">Signal</keyword>
<reference evidence="4" key="1">
    <citation type="submission" date="2016-02" db="EMBL/GenBank/DDBJ databases">
        <title>Draft genome sequence of Microdochium bolleyi, a fungal endophyte of beachgrass.</title>
        <authorList>
            <consortium name="DOE Joint Genome Institute"/>
            <person name="David A.S."/>
            <person name="May G."/>
            <person name="Haridas S."/>
            <person name="Lim J."/>
            <person name="Wang M."/>
            <person name="Labutti K."/>
            <person name="Lipzen A."/>
            <person name="Barry K."/>
            <person name="Grigoriev I.V."/>
        </authorList>
    </citation>
    <scope>NUCLEOTIDE SEQUENCE [LARGE SCALE GENOMIC DNA]</scope>
    <source>
        <strain evidence="4">J235TASD1</strain>
    </source>
</reference>
<dbReference type="InParanoid" id="A0A136ISU2"/>
<gene>
    <name evidence="3" type="ORF">Micbo1qcDRAFT_178669</name>
</gene>
<feature type="region of interest" description="Disordered" evidence="1">
    <location>
        <begin position="127"/>
        <end position="152"/>
    </location>
</feature>
<evidence type="ECO:0000256" key="1">
    <source>
        <dbReference type="SAM" id="MobiDB-lite"/>
    </source>
</evidence>
<dbReference type="Proteomes" id="UP000070501">
    <property type="component" value="Unassembled WGS sequence"/>
</dbReference>
<dbReference type="EMBL" id="KQ964260">
    <property type="protein sequence ID" value="KXJ88032.1"/>
    <property type="molecule type" value="Genomic_DNA"/>
</dbReference>
<protein>
    <submittedName>
        <fullName evidence="3">Uncharacterized protein</fullName>
    </submittedName>
</protein>
<name>A0A136ISU2_9PEZI</name>
<sequence>MHLSKLTLAMCLASGGVQATPVEPRGIEEGKCALVKSVCKAAKQEPKAIKYCESVLPVPTIYTTKTKYEPHYVYKWTTVTVTDYKWKTTTSHEIKKKTVWTTKTGDPQFPGGSCYSGSHYYQAREAEAESEANPVRRDALPEPTGLVSRDAEEEARSLGEEFVGEEARSVEEQARAIVERTAEKPPCLNHYGPGPAITAACKCLYSPHPVTKTKWITVPTYVTKVNTKTHTDHKYKTKTYTDIKWVTTTKTQHVPGPTVSCFVLRNKESGKYAKAQASVPGSKFKFDVHDVKQANQFKLDGKQGCKLIWAEHPQQNLAAYPKESPNPGIVKLFKQEHGAEKLSAKIDTKTGAVTVYPASHPNSPYKFAVNYDKNWIETDKSSYHGYDYGQLVAKPVVCKSYY</sequence>
<accession>A0A136ISU2</accession>
<proteinExistence type="predicted"/>
<keyword evidence="4" id="KW-1185">Reference proteome</keyword>
<evidence type="ECO:0000313" key="3">
    <source>
        <dbReference type="EMBL" id="KXJ88032.1"/>
    </source>
</evidence>
<evidence type="ECO:0000256" key="2">
    <source>
        <dbReference type="SAM" id="SignalP"/>
    </source>
</evidence>
<feature type="chain" id="PRO_5007293066" evidence="2">
    <location>
        <begin position="20"/>
        <end position="402"/>
    </location>
</feature>
<dbReference type="AlphaFoldDB" id="A0A136ISU2"/>
<feature type="signal peptide" evidence="2">
    <location>
        <begin position="1"/>
        <end position="19"/>
    </location>
</feature>